<protein>
    <submittedName>
        <fullName evidence="8">Methyl-accepting chemotaxis protein</fullName>
    </submittedName>
</protein>
<dbReference type="SUPFAM" id="SSF58104">
    <property type="entry name" value="Methyl-accepting chemotaxis protein (MCP) signaling domain"/>
    <property type="match status" value="1"/>
</dbReference>
<dbReference type="InterPro" id="IPR003660">
    <property type="entry name" value="HAMP_dom"/>
</dbReference>
<dbReference type="RefSeq" id="WP_168929857.1">
    <property type="nucleotide sequence ID" value="NZ_CP039611.1"/>
</dbReference>
<dbReference type="Gene3D" id="1.10.287.950">
    <property type="entry name" value="Methyl-accepting chemotaxis protein"/>
    <property type="match status" value="1"/>
</dbReference>
<dbReference type="SMART" id="SM00304">
    <property type="entry name" value="HAMP"/>
    <property type="match status" value="1"/>
</dbReference>
<proteinExistence type="inferred from homology"/>
<comment type="similarity">
    <text evidence="3">Belongs to the methyl-accepting chemotaxis (MCP) protein family.</text>
</comment>
<dbReference type="PANTHER" id="PTHR32089">
    <property type="entry name" value="METHYL-ACCEPTING CHEMOTAXIS PROTEIN MCPB"/>
    <property type="match status" value="1"/>
</dbReference>
<dbReference type="PROSITE" id="PS50885">
    <property type="entry name" value="HAMP"/>
    <property type="match status" value="1"/>
</dbReference>
<evidence type="ECO:0000256" key="3">
    <source>
        <dbReference type="ARBA" id="ARBA00029447"/>
    </source>
</evidence>
<name>A0ABS7VD78_9GAMM</name>
<evidence type="ECO:0000313" key="9">
    <source>
        <dbReference type="Proteomes" id="UP000774958"/>
    </source>
</evidence>
<dbReference type="Pfam" id="PF05227">
    <property type="entry name" value="CHASE3"/>
    <property type="match status" value="1"/>
</dbReference>
<reference evidence="8 9" key="1">
    <citation type="submission" date="2021-09" db="EMBL/GenBank/DDBJ databases">
        <title>Aeromonas schubertii isolated from Asian sea bass.</title>
        <authorList>
            <person name="Pinpimai K."/>
        </authorList>
    </citation>
    <scope>NUCLEOTIDE SEQUENCE [LARGE SCALE GENOMIC DNA]</scope>
    <source>
        <strain evidence="8 9">CHULA2021a</strain>
    </source>
</reference>
<keyword evidence="9" id="KW-1185">Reference proteome</keyword>
<sequence>MKIVHQLLAGFGVINLMVLAGSLLIYGEQRQMQEAQQRLLDEALPTLQRGEASQKALVATVSSLRGYLILGAQPEQAKRLQQEWQQAWQDLEQTGANTGDMRPLQEQVWQLAHSDENLPAHTLMLQEAGPLAEAALDQLQSLANEEVAAPAGSLPGDRRQFLKLVGDAYNSLSNALSALRDFLITGSPDYLQKFRDYQAFHRQRVTELDARNAEMSQTQRDLWPLFKEMMTPFDELVEQVISLRQAPDWNRANHLMASQVEPRQQQLVGEAQQRVLQAEGSVREISEALTRTGATISLLLLMVTLSTLLLGMSIAIWLARRVGLGIDPLVRRAESVAEGNLPLSPLDSRHRDELGLLTAAVNRMTGQLRELVSGLQGLVVRVDEAGGDVASLSTSLRQLLGELMAQSEQVAQAMSDISGAARGIAGTVEQTAREARATEVGLGEVVQSLGLMTRAMEAVSAMIEEANGAMGALRGQSEQIGQVTGVIASIAEQTNLLALNAAIEAARAGDQGRGFAVVADEVRQLAQRTQGSTREIAVSVQQIQEQTRTTAETVARGTELVAGGEAAVQQASQLLARTAERVRALAQGLAEVDTATHQQSDVATSVAERLADMARLCQQAGDRGEEGNRVVHRLGENTGRLREMLGRFTLE</sequence>
<feature type="domain" description="HAMP" evidence="7">
    <location>
        <begin position="320"/>
        <end position="373"/>
    </location>
</feature>
<dbReference type="InterPro" id="IPR004089">
    <property type="entry name" value="MCPsignal_dom"/>
</dbReference>
<keyword evidence="5" id="KW-0472">Membrane</keyword>
<keyword evidence="5" id="KW-1133">Transmembrane helix</keyword>
<comment type="caution">
    <text evidence="8">The sequence shown here is derived from an EMBL/GenBank/DDBJ whole genome shotgun (WGS) entry which is preliminary data.</text>
</comment>
<dbReference type="CDD" id="cd06225">
    <property type="entry name" value="HAMP"/>
    <property type="match status" value="1"/>
</dbReference>
<dbReference type="Pfam" id="PF00672">
    <property type="entry name" value="HAMP"/>
    <property type="match status" value="1"/>
</dbReference>
<dbReference type="Proteomes" id="UP000774958">
    <property type="component" value="Unassembled WGS sequence"/>
</dbReference>
<comment type="subcellular location">
    <subcellularLocation>
        <location evidence="1">Membrane</location>
    </subcellularLocation>
</comment>
<keyword evidence="2 4" id="KW-0807">Transducer</keyword>
<dbReference type="CDD" id="cd11386">
    <property type="entry name" value="MCP_signal"/>
    <property type="match status" value="1"/>
</dbReference>
<feature type="domain" description="Methyl-accepting transducer" evidence="6">
    <location>
        <begin position="378"/>
        <end position="614"/>
    </location>
</feature>
<evidence type="ECO:0000256" key="5">
    <source>
        <dbReference type="SAM" id="Phobius"/>
    </source>
</evidence>
<dbReference type="InterPro" id="IPR007891">
    <property type="entry name" value="CHASE3"/>
</dbReference>
<evidence type="ECO:0000313" key="8">
    <source>
        <dbReference type="EMBL" id="MBZ6067316.1"/>
    </source>
</evidence>
<evidence type="ECO:0000256" key="1">
    <source>
        <dbReference type="ARBA" id="ARBA00004370"/>
    </source>
</evidence>
<gene>
    <name evidence="8" type="ORF">LA374_14025</name>
</gene>
<dbReference type="EMBL" id="JAIRBT010000019">
    <property type="protein sequence ID" value="MBZ6067316.1"/>
    <property type="molecule type" value="Genomic_DNA"/>
</dbReference>
<dbReference type="SMART" id="SM00283">
    <property type="entry name" value="MA"/>
    <property type="match status" value="1"/>
</dbReference>
<evidence type="ECO:0000259" key="6">
    <source>
        <dbReference type="PROSITE" id="PS50111"/>
    </source>
</evidence>
<evidence type="ECO:0000256" key="2">
    <source>
        <dbReference type="ARBA" id="ARBA00023224"/>
    </source>
</evidence>
<evidence type="ECO:0000259" key="7">
    <source>
        <dbReference type="PROSITE" id="PS50885"/>
    </source>
</evidence>
<dbReference type="PANTHER" id="PTHR32089:SF112">
    <property type="entry name" value="LYSOZYME-LIKE PROTEIN-RELATED"/>
    <property type="match status" value="1"/>
</dbReference>
<evidence type="ECO:0000256" key="4">
    <source>
        <dbReference type="PROSITE-ProRule" id="PRU00284"/>
    </source>
</evidence>
<dbReference type="PROSITE" id="PS50111">
    <property type="entry name" value="CHEMOTAXIS_TRANSDUC_2"/>
    <property type="match status" value="1"/>
</dbReference>
<organism evidence="8 9">
    <name type="scientific">Aeromonas schubertii</name>
    <dbReference type="NCBI Taxonomy" id="652"/>
    <lineage>
        <taxon>Bacteria</taxon>
        <taxon>Pseudomonadati</taxon>
        <taxon>Pseudomonadota</taxon>
        <taxon>Gammaproteobacteria</taxon>
        <taxon>Aeromonadales</taxon>
        <taxon>Aeromonadaceae</taxon>
        <taxon>Aeromonas</taxon>
    </lineage>
</organism>
<feature type="transmembrane region" description="Helical" evidence="5">
    <location>
        <begin position="298"/>
        <end position="319"/>
    </location>
</feature>
<feature type="transmembrane region" description="Helical" evidence="5">
    <location>
        <begin position="6"/>
        <end position="26"/>
    </location>
</feature>
<accession>A0ABS7VD78</accession>
<keyword evidence="5" id="KW-0812">Transmembrane</keyword>
<dbReference type="Pfam" id="PF00015">
    <property type="entry name" value="MCPsignal"/>
    <property type="match status" value="1"/>
</dbReference>